<dbReference type="SMART" id="SM00354">
    <property type="entry name" value="HTH_LACI"/>
    <property type="match status" value="1"/>
</dbReference>
<keyword evidence="1" id="KW-0805">Transcription regulation</keyword>
<dbReference type="InterPro" id="IPR028082">
    <property type="entry name" value="Peripla_BP_I"/>
</dbReference>
<dbReference type="SUPFAM" id="SSF47413">
    <property type="entry name" value="lambda repressor-like DNA-binding domains"/>
    <property type="match status" value="1"/>
</dbReference>
<evidence type="ECO:0000256" key="2">
    <source>
        <dbReference type="ARBA" id="ARBA00023125"/>
    </source>
</evidence>
<evidence type="ECO:0000313" key="7">
    <source>
        <dbReference type="Proteomes" id="UP000516117"/>
    </source>
</evidence>
<dbReference type="KEGG" id="tdf:H9L22_08385"/>
<sequence>MRKRIPTLEMVASRAGVSRATVSRVVNGVSTVAPEAVERIQQAIEELNYVPNRAARSLASNRTGAVALVVPETTVKVFSDPFFGSVVQGIAMALAETDYTLNMIIESESNAGKTRRYLMGGNVDGALIVSHHTGDRSYSELLEALPMVFAGQPMEDTTGATAIDVDNVDSARAAVDYLIAHGRRRIATITGPTDMRPGIDRAEGWRQALEAAGLEPGPRFAGDFTLDGGARAARELIDSGEPFDAIFAANDLMAMGAYPVLREAGLTIPDDVAVIGFDDSPASQTADPPLTTMRQPMIELGAQMARQLLRMMDGETPPQLTVLRAHLIERASV</sequence>
<dbReference type="Proteomes" id="UP000516117">
    <property type="component" value="Chromosome"/>
</dbReference>
<reference evidence="6 7" key="1">
    <citation type="submission" date="2020-08" db="EMBL/GenBank/DDBJ databases">
        <title>Genome sequence of Tessaracoccus defluvii JCM 17540T.</title>
        <authorList>
            <person name="Hyun D.-W."/>
            <person name="Bae J.-W."/>
        </authorList>
    </citation>
    <scope>NUCLEOTIDE SEQUENCE [LARGE SCALE GENOMIC DNA]</scope>
    <source>
        <strain evidence="6 7">JCM 17540</strain>
    </source>
</reference>
<accession>A0A7H0H9N0</accession>
<keyword evidence="3" id="KW-0804">Transcription</keyword>
<evidence type="ECO:0000259" key="5">
    <source>
        <dbReference type="PROSITE" id="PS50943"/>
    </source>
</evidence>
<dbReference type="RefSeq" id="WP_187722336.1">
    <property type="nucleotide sequence ID" value="NZ_BAABBL010000030.1"/>
</dbReference>
<evidence type="ECO:0000256" key="1">
    <source>
        <dbReference type="ARBA" id="ARBA00023015"/>
    </source>
</evidence>
<dbReference type="InterPro" id="IPR010982">
    <property type="entry name" value="Lambda_DNA-bd_dom_sf"/>
</dbReference>
<keyword evidence="7" id="KW-1185">Reference proteome</keyword>
<keyword evidence="2 6" id="KW-0238">DNA-binding</keyword>
<dbReference type="PROSITE" id="PS50943">
    <property type="entry name" value="HTH_CROC1"/>
    <property type="match status" value="1"/>
</dbReference>
<dbReference type="EMBL" id="CP060789">
    <property type="protein sequence ID" value="QNP57246.1"/>
    <property type="molecule type" value="Genomic_DNA"/>
</dbReference>
<dbReference type="GO" id="GO:0003700">
    <property type="term" value="F:DNA-binding transcription factor activity"/>
    <property type="evidence" value="ECO:0007669"/>
    <property type="project" value="TreeGrafter"/>
</dbReference>
<organism evidence="6 7">
    <name type="scientific">Tessaracoccus defluvii</name>
    <dbReference type="NCBI Taxonomy" id="1285901"/>
    <lineage>
        <taxon>Bacteria</taxon>
        <taxon>Bacillati</taxon>
        <taxon>Actinomycetota</taxon>
        <taxon>Actinomycetes</taxon>
        <taxon>Propionibacteriales</taxon>
        <taxon>Propionibacteriaceae</taxon>
        <taxon>Tessaracoccus</taxon>
    </lineage>
</organism>
<name>A0A7H0H9N0_9ACTN</name>
<dbReference type="PANTHER" id="PTHR30146">
    <property type="entry name" value="LACI-RELATED TRANSCRIPTIONAL REPRESSOR"/>
    <property type="match status" value="1"/>
</dbReference>
<evidence type="ECO:0000256" key="3">
    <source>
        <dbReference type="ARBA" id="ARBA00023163"/>
    </source>
</evidence>
<dbReference type="CDD" id="cd06267">
    <property type="entry name" value="PBP1_LacI_sugar_binding-like"/>
    <property type="match status" value="1"/>
</dbReference>
<dbReference type="Pfam" id="PF00356">
    <property type="entry name" value="LacI"/>
    <property type="match status" value="1"/>
</dbReference>
<feature type="domain" description="HTH lacI-type" evidence="4">
    <location>
        <begin position="6"/>
        <end position="60"/>
    </location>
</feature>
<dbReference type="Pfam" id="PF13377">
    <property type="entry name" value="Peripla_BP_3"/>
    <property type="match status" value="1"/>
</dbReference>
<protein>
    <submittedName>
        <fullName evidence="6">LacI family DNA-binding transcriptional regulator</fullName>
    </submittedName>
</protein>
<dbReference type="Gene3D" id="3.40.50.2300">
    <property type="match status" value="2"/>
</dbReference>
<proteinExistence type="predicted"/>
<dbReference type="InterPro" id="IPR000843">
    <property type="entry name" value="HTH_LacI"/>
</dbReference>
<evidence type="ECO:0000259" key="4">
    <source>
        <dbReference type="PROSITE" id="PS50932"/>
    </source>
</evidence>
<gene>
    <name evidence="6" type="ORF">H9L22_08385</name>
</gene>
<dbReference type="Gene3D" id="1.10.260.40">
    <property type="entry name" value="lambda repressor-like DNA-binding domains"/>
    <property type="match status" value="1"/>
</dbReference>
<dbReference type="PANTHER" id="PTHR30146:SF109">
    <property type="entry name" value="HTH-TYPE TRANSCRIPTIONAL REGULATOR GALS"/>
    <property type="match status" value="1"/>
</dbReference>
<dbReference type="AlphaFoldDB" id="A0A7H0H9N0"/>
<dbReference type="CDD" id="cd01392">
    <property type="entry name" value="HTH_LacI"/>
    <property type="match status" value="1"/>
</dbReference>
<dbReference type="GO" id="GO:0000976">
    <property type="term" value="F:transcription cis-regulatory region binding"/>
    <property type="evidence" value="ECO:0007669"/>
    <property type="project" value="TreeGrafter"/>
</dbReference>
<evidence type="ECO:0000313" key="6">
    <source>
        <dbReference type="EMBL" id="QNP57246.1"/>
    </source>
</evidence>
<dbReference type="InterPro" id="IPR001387">
    <property type="entry name" value="Cro/C1-type_HTH"/>
</dbReference>
<feature type="domain" description="HTH cro/C1-type" evidence="5">
    <location>
        <begin position="7"/>
        <end position="50"/>
    </location>
</feature>
<dbReference type="PROSITE" id="PS50932">
    <property type="entry name" value="HTH_LACI_2"/>
    <property type="match status" value="1"/>
</dbReference>
<dbReference type="InterPro" id="IPR046335">
    <property type="entry name" value="LacI/GalR-like_sensor"/>
</dbReference>
<dbReference type="SUPFAM" id="SSF53822">
    <property type="entry name" value="Periplasmic binding protein-like I"/>
    <property type="match status" value="1"/>
</dbReference>